<comment type="caution">
    <text evidence="1">The sequence shown here is derived from an EMBL/GenBank/DDBJ whole genome shotgun (WGS) entry which is preliminary data.</text>
</comment>
<keyword evidence="2" id="KW-1185">Reference proteome</keyword>
<proteinExistence type="predicted"/>
<evidence type="ECO:0000313" key="1">
    <source>
        <dbReference type="EMBL" id="MCO6046384.1"/>
    </source>
</evidence>
<organism evidence="1 2">
    <name type="scientific">Aeoliella straminimaris</name>
    <dbReference type="NCBI Taxonomy" id="2954799"/>
    <lineage>
        <taxon>Bacteria</taxon>
        <taxon>Pseudomonadati</taxon>
        <taxon>Planctomycetota</taxon>
        <taxon>Planctomycetia</taxon>
        <taxon>Pirellulales</taxon>
        <taxon>Lacipirellulaceae</taxon>
        <taxon>Aeoliella</taxon>
    </lineage>
</organism>
<accession>A0A9X2FGZ4</accession>
<name>A0A9X2FGZ4_9BACT</name>
<dbReference type="Proteomes" id="UP001155241">
    <property type="component" value="Unassembled WGS sequence"/>
</dbReference>
<sequence>MIVKPCEEGWIVIFQPAHGLLAAKVASESTEERRFPYWFEMIINLISGVLTVVWDRAAQVLLCSCSPTVASSW</sequence>
<protein>
    <submittedName>
        <fullName evidence="1">DUF3891 family protein</fullName>
    </submittedName>
</protein>
<dbReference type="EMBL" id="JAMXLR010000072">
    <property type="protein sequence ID" value="MCO6046384.1"/>
    <property type="molecule type" value="Genomic_DNA"/>
</dbReference>
<dbReference type="RefSeq" id="WP_252854495.1">
    <property type="nucleotide sequence ID" value="NZ_JAMXLR010000072.1"/>
</dbReference>
<dbReference type="InterPro" id="IPR024992">
    <property type="entry name" value="DUF3891"/>
</dbReference>
<reference evidence="1" key="1">
    <citation type="submission" date="2022-06" db="EMBL/GenBank/DDBJ databases">
        <title>Aeoliella straminimaris, a novel planctomycete from sediments.</title>
        <authorList>
            <person name="Vitorino I.R."/>
            <person name="Lage O.M."/>
        </authorList>
    </citation>
    <scope>NUCLEOTIDE SEQUENCE</scope>
    <source>
        <strain evidence="1">ICT_H6.2</strain>
    </source>
</reference>
<dbReference type="Pfam" id="PF13030">
    <property type="entry name" value="DUF3891"/>
    <property type="match status" value="1"/>
</dbReference>
<evidence type="ECO:0000313" key="2">
    <source>
        <dbReference type="Proteomes" id="UP001155241"/>
    </source>
</evidence>
<dbReference type="AlphaFoldDB" id="A0A9X2FGZ4"/>
<gene>
    <name evidence="1" type="ORF">NG895_20995</name>
</gene>